<comment type="similarity">
    <text evidence="1">Belongs to the N(4)/N(6)-methyltransferase family.</text>
</comment>
<dbReference type="Proteomes" id="UP000635606">
    <property type="component" value="Unassembled WGS sequence"/>
</dbReference>
<keyword evidence="4" id="KW-0949">S-adenosyl-L-methionine</keyword>
<name>A0A8J3ZR85_9ACTN</name>
<feature type="domain" description="DNA methylase N-4/N-6" evidence="5">
    <location>
        <begin position="122"/>
        <end position="450"/>
    </location>
</feature>
<keyword evidence="7" id="KW-1185">Reference proteome</keyword>
<dbReference type="InterPro" id="IPR002941">
    <property type="entry name" value="DNA_methylase_N4/N6"/>
</dbReference>
<dbReference type="InterPro" id="IPR002295">
    <property type="entry name" value="N4/N6-MTase_EcoPI_Mod-like"/>
</dbReference>
<organism evidence="6 7">
    <name type="scientific">Virgisporangium ochraceum</name>
    <dbReference type="NCBI Taxonomy" id="65505"/>
    <lineage>
        <taxon>Bacteria</taxon>
        <taxon>Bacillati</taxon>
        <taxon>Actinomycetota</taxon>
        <taxon>Actinomycetes</taxon>
        <taxon>Micromonosporales</taxon>
        <taxon>Micromonosporaceae</taxon>
        <taxon>Virgisporangium</taxon>
    </lineage>
</organism>
<dbReference type="GO" id="GO:0032259">
    <property type="term" value="P:methylation"/>
    <property type="evidence" value="ECO:0007669"/>
    <property type="project" value="UniProtKB-KW"/>
</dbReference>
<dbReference type="AlphaFoldDB" id="A0A8J3ZR85"/>
<evidence type="ECO:0000256" key="2">
    <source>
        <dbReference type="ARBA" id="ARBA00022603"/>
    </source>
</evidence>
<dbReference type="PIRSF" id="PIRSF015855">
    <property type="entry name" value="TypeIII_Mtase_mKpnI"/>
    <property type="match status" value="1"/>
</dbReference>
<dbReference type="GO" id="GO:0008170">
    <property type="term" value="F:N-methyltransferase activity"/>
    <property type="evidence" value="ECO:0007669"/>
    <property type="project" value="InterPro"/>
</dbReference>
<dbReference type="InterPro" id="IPR002052">
    <property type="entry name" value="DNA_methylase_N6_adenine_CS"/>
</dbReference>
<protein>
    <submittedName>
        <fullName evidence="6">Adenine methyltransferase</fullName>
    </submittedName>
</protein>
<keyword evidence="2 6" id="KW-0489">Methyltransferase</keyword>
<evidence type="ECO:0000313" key="7">
    <source>
        <dbReference type="Proteomes" id="UP000635606"/>
    </source>
</evidence>
<comment type="caution">
    <text evidence="6">The sequence shown here is derived from an EMBL/GenBank/DDBJ whole genome shotgun (WGS) entry which is preliminary data.</text>
</comment>
<evidence type="ECO:0000259" key="5">
    <source>
        <dbReference type="Pfam" id="PF01555"/>
    </source>
</evidence>
<dbReference type="InterPro" id="IPR029063">
    <property type="entry name" value="SAM-dependent_MTases_sf"/>
</dbReference>
<keyword evidence="3" id="KW-0808">Transferase</keyword>
<evidence type="ECO:0000313" key="6">
    <source>
        <dbReference type="EMBL" id="GIJ69019.1"/>
    </source>
</evidence>
<dbReference type="SUPFAM" id="SSF53335">
    <property type="entry name" value="S-adenosyl-L-methionine-dependent methyltransferases"/>
    <property type="match status" value="1"/>
</dbReference>
<sequence length="632" mass="69511">MRTVPTTPHGEAARNVERIRELFPGCVVETTAPDGTVTAAVDLDLLRRELGERAVDGPRERYHLDWPGKSAAAAAANAPTARTLSPSRADSVDFDGTRNLFIEGDNLDALKLLQEGCLGRVGLIYIDPPYNTGSDRFVYADRFAETSERFRERTGDLFTNSATDGRFHSTWLSMIYQRLRLSRTLLRPDGVMLISINDVEQANLRRLCDEVFGAANFVCQFVWLNDGNVDQQSAIKGVHEYVLAYARDLARLPRPVVIDPNIGDGSKLYNERIENSITKNGPANPPSTVELPAGFPAAFDAGGIDARTDRFPHILDPVVVRDGRLVAPVRVHSGWSSRNLLELFIRNGCTPITDARGRETWFDLTASGAVYSYKRRAGDQGHVLSVLRNLGTTKQNSRMLAGWGIEFSYPKPVHLIEYLVRVFTRPGGDDLVLDYFAGSATTAHAVFRANEADGGNRRFILVQYPEPAGTGTIADVARTRIRKCGPEVLASRTRHPGWRGDIGFRSLRVAPVPLADVTVRPGTVRQADLAALATTVRPDSDVEDLLFHVLVRHGVDLSTAVHREADDTFVVPDADLVACFAAEVTEDMVTALAARRPGRVVFREAGFRSDTVRLNTDRVFARLSPGTDVSVV</sequence>
<evidence type="ECO:0000256" key="1">
    <source>
        <dbReference type="ARBA" id="ARBA00006594"/>
    </source>
</evidence>
<dbReference type="Gene3D" id="3.40.50.150">
    <property type="entry name" value="Vaccinia Virus protein VP39"/>
    <property type="match status" value="1"/>
</dbReference>
<dbReference type="PRINTS" id="PR00506">
    <property type="entry name" value="D21N6MTFRASE"/>
</dbReference>
<dbReference type="Pfam" id="PF01555">
    <property type="entry name" value="N6_N4_Mtase"/>
    <property type="match status" value="1"/>
</dbReference>
<dbReference type="GO" id="GO:0003677">
    <property type="term" value="F:DNA binding"/>
    <property type="evidence" value="ECO:0007669"/>
    <property type="project" value="InterPro"/>
</dbReference>
<dbReference type="PROSITE" id="PS00092">
    <property type="entry name" value="N6_MTASE"/>
    <property type="match status" value="1"/>
</dbReference>
<reference evidence="6" key="1">
    <citation type="submission" date="2021-01" db="EMBL/GenBank/DDBJ databases">
        <title>Whole genome shotgun sequence of Virgisporangium ochraceum NBRC 16418.</title>
        <authorList>
            <person name="Komaki H."/>
            <person name="Tamura T."/>
        </authorList>
    </citation>
    <scope>NUCLEOTIDE SEQUENCE</scope>
    <source>
        <strain evidence="6">NBRC 16418</strain>
    </source>
</reference>
<gene>
    <name evidence="6" type="ORF">Voc01_039360</name>
</gene>
<evidence type="ECO:0000256" key="4">
    <source>
        <dbReference type="ARBA" id="ARBA00022691"/>
    </source>
</evidence>
<accession>A0A8J3ZR85</accession>
<dbReference type="EMBL" id="BOPH01000053">
    <property type="protein sequence ID" value="GIJ69019.1"/>
    <property type="molecule type" value="Genomic_DNA"/>
</dbReference>
<proteinExistence type="inferred from homology"/>
<evidence type="ECO:0000256" key="3">
    <source>
        <dbReference type="ARBA" id="ARBA00022679"/>
    </source>
</evidence>
<dbReference type="RefSeq" id="WP_203928946.1">
    <property type="nucleotide sequence ID" value="NZ_BOPH01000053.1"/>
</dbReference>